<proteinExistence type="predicted"/>
<evidence type="ECO:0000313" key="1">
    <source>
        <dbReference type="EMBL" id="KAH3847334.1"/>
    </source>
</evidence>
<reference evidence="1" key="1">
    <citation type="journal article" date="2019" name="bioRxiv">
        <title>The Genome of the Zebra Mussel, Dreissena polymorpha: A Resource for Invasive Species Research.</title>
        <authorList>
            <person name="McCartney M.A."/>
            <person name="Auch B."/>
            <person name="Kono T."/>
            <person name="Mallez S."/>
            <person name="Zhang Y."/>
            <person name="Obille A."/>
            <person name="Becker A."/>
            <person name="Abrahante J.E."/>
            <person name="Garbe J."/>
            <person name="Badalamenti J.P."/>
            <person name="Herman A."/>
            <person name="Mangelson H."/>
            <person name="Liachko I."/>
            <person name="Sullivan S."/>
            <person name="Sone E.D."/>
            <person name="Koren S."/>
            <person name="Silverstein K.A.T."/>
            <person name="Beckman K.B."/>
            <person name="Gohl D.M."/>
        </authorList>
    </citation>
    <scope>NUCLEOTIDE SEQUENCE</scope>
    <source>
        <strain evidence="1">Duluth1</strain>
        <tissue evidence="1">Whole animal</tissue>
    </source>
</reference>
<dbReference type="Proteomes" id="UP000828390">
    <property type="component" value="Unassembled WGS sequence"/>
</dbReference>
<protein>
    <submittedName>
        <fullName evidence="1">Uncharacterized protein</fullName>
    </submittedName>
</protein>
<organism evidence="1 2">
    <name type="scientific">Dreissena polymorpha</name>
    <name type="common">Zebra mussel</name>
    <name type="synonym">Mytilus polymorpha</name>
    <dbReference type="NCBI Taxonomy" id="45954"/>
    <lineage>
        <taxon>Eukaryota</taxon>
        <taxon>Metazoa</taxon>
        <taxon>Spiralia</taxon>
        <taxon>Lophotrochozoa</taxon>
        <taxon>Mollusca</taxon>
        <taxon>Bivalvia</taxon>
        <taxon>Autobranchia</taxon>
        <taxon>Heteroconchia</taxon>
        <taxon>Euheterodonta</taxon>
        <taxon>Imparidentia</taxon>
        <taxon>Neoheterodontei</taxon>
        <taxon>Myida</taxon>
        <taxon>Dreissenoidea</taxon>
        <taxon>Dreissenidae</taxon>
        <taxon>Dreissena</taxon>
    </lineage>
</organism>
<reference evidence="1" key="2">
    <citation type="submission" date="2020-11" db="EMBL/GenBank/DDBJ databases">
        <authorList>
            <person name="McCartney M.A."/>
            <person name="Auch B."/>
            <person name="Kono T."/>
            <person name="Mallez S."/>
            <person name="Becker A."/>
            <person name="Gohl D.M."/>
            <person name="Silverstein K.A.T."/>
            <person name="Koren S."/>
            <person name="Bechman K.B."/>
            <person name="Herman A."/>
            <person name="Abrahante J.E."/>
            <person name="Garbe J."/>
        </authorList>
    </citation>
    <scope>NUCLEOTIDE SEQUENCE</scope>
    <source>
        <strain evidence="1">Duluth1</strain>
        <tissue evidence="1">Whole animal</tissue>
    </source>
</reference>
<evidence type="ECO:0000313" key="2">
    <source>
        <dbReference type="Proteomes" id="UP000828390"/>
    </source>
</evidence>
<dbReference type="EMBL" id="JAIWYP010000003">
    <property type="protein sequence ID" value="KAH3847334.1"/>
    <property type="molecule type" value="Genomic_DNA"/>
</dbReference>
<gene>
    <name evidence="1" type="ORF">DPMN_089654</name>
</gene>
<name>A0A9D4QXM7_DREPO</name>
<dbReference type="AlphaFoldDB" id="A0A9D4QXM7"/>
<accession>A0A9D4QXM7</accession>
<comment type="caution">
    <text evidence="1">The sequence shown here is derived from an EMBL/GenBank/DDBJ whole genome shotgun (WGS) entry which is preliminary data.</text>
</comment>
<sequence length="64" mass="6990">MVSKVVTEVLQELTSPDMVREHVRFPTSVHDLDSQVAQFAGIANFLKVVGVIDGTQVRILAPSL</sequence>
<keyword evidence="2" id="KW-1185">Reference proteome</keyword>